<dbReference type="PANTHER" id="PTHR11040:SF169">
    <property type="entry name" value="FI24038P1"/>
    <property type="match status" value="1"/>
</dbReference>
<feature type="transmembrane region" description="Helical" evidence="5">
    <location>
        <begin position="426"/>
        <end position="443"/>
    </location>
</feature>
<dbReference type="InterPro" id="IPR003689">
    <property type="entry name" value="ZIP"/>
</dbReference>
<evidence type="ECO:0000256" key="2">
    <source>
        <dbReference type="ARBA" id="ARBA00022692"/>
    </source>
</evidence>
<evidence type="ECO:0000256" key="5">
    <source>
        <dbReference type="SAM" id="Phobius"/>
    </source>
</evidence>
<feature type="transmembrane region" description="Helical" evidence="5">
    <location>
        <begin position="388"/>
        <end position="406"/>
    </location>
</feature>
<dbReference type="RefSeq" id="XP_026673783.1">
    <property type="nucleotide sequence ID" value="XM_026817982.1"/>
</dbReference>
<evidence type="ECO:0000313" key="7">
    <source>
        <dbReference type="RefSeq" id="XP_026673783.1"/>
    </source>
</evidence>
<accession>A0AAJ7S949</accession>
<comment type="subcellular location">
    <subcellularLocation>
        <location evidence="1">Membrane</location>
        <topology evidence="1">Multi-pass membrane protein</topology>
    </subcellularLocation>
</comment>
<feature type="transmembrane region" description="Helical" evidence="5">
    <location>
        <begin position="111"/>
        <end position="136"/>
    </location>
</feature>
<feature type="transmembrane region" description="Helical" evidence="5">
    <location>
        <begin position="325"/>
        <end position="347"/>
    </location>
</feature>
<feature type="transmembrane region" description="Helical" evidence="5">
    <location>
        <begin position="142"/>
        <end position="165"/>
    </location>
</feature>
<gene>
    <name evidence="7" type="primary">LOC108630312</name>
</gene>
<dbReference type="Pfam" id="PF02535">
    <property type="entry name" value="Zip"/>
    <property type="match status" value="1"/>
</dbReference>
<keyword evidence="4 5" id="KW-0472">Membrane</keyword>
<dbReference type="GO" id="GO:0005385">
    <property type="term" value="F:zinc ion transmembrane transporter activity"/>
    <property type="evidence" value="ECO:0007669"/>
    <property type="project" value="TreeGrafter"/>
</dbReference>
<feature type="transmembrane region" description="Helical" evidence="5">
    <location>
        <begin position="298"/>
        <end position="318"/>
    </location>
</feature>
<keyword evidence="6" id="KW-1185">Reference proteome</keyword>
<dbReference type="AlphaFoldDB" id="A0AAJ7S949"/>
<evidence type="ECO:0000256" key="3">
    <source>
        <dbReference type="ARBA" id="ARBA00022989"/>
    </source>
</evidence>
<dbReference type="PANTHER" id="PTHR11040">
    <property type="entry name" value="ZINC/IRON TRANSPORTER"/>
    <property type="match status" value="1"/>
</dbReference>
<sequence>MKLFPEYLNLALYRCLSGEVILQYSDEFTNQINQIYFLGRESEGTGTRDREAGESFAYLFSRLTLSNVRQISVTCPDECSWQCQPTVTPNQCASSIVVSGKMMITVVQAKLASMIIIGVGSFVVGLAPACFVSRVRYLQQRLFLSCTLCFGAGVLLATSILHMLPETRESMPKYAELLFASGFLLLYLIDEIVHYFWNSDYQHQPNRSAANGNNQSEWNQSHNVSYAGSSRTVRVDVNSETPYPTSLMSGNGKGNNWNSTGYGAVQYAPSAPIGFNSEETFLCHGNHSEPCPDSNASLMGLLLALTVHAVLEGLAVGLQKYTSEVFLLVGAVASHKFVVGFCLGLELAGANSVFFKILLATLVFSGGSVIGIGIGMITFRMTNQWTEVVVPILQGLAGGTLLYVTVSEILPRERARWHRSPRRVAGILQLLSVVVGFVIIFLLNKNMDAPKKGGDKGGGDKVL</sequence>
<evidence type="ECO:0000256" key="1">
    <source>
        <dbReference type="ARBA" id="ARBA00004141"/>
    </source>
</evidence>
<evidence type="ECO:0000313" key="6">
    <source>
        <dbReference type="Proteomes" id="UP000694925"/>
    </source>
</evidence>
<evidence type="ECO:0000256" key="4">
    <source>
        <dbReference type="ARBA" id="ARBA00023136"/>
    </source>
</evidence>
<reference evidence="7" key="1">
    <citation type="submission" date="2025-08" db="UniProtKB">
        <authorList>
            <consortium name="RefSeq"/>
        </authorList>
    </citation>
    <scope>IDENTIFICATION</scope>
    <source>
        <tissue evidence="7">Whole body</tissue>
    </source>
</reference>
<keyword evidence="2 5" id="KW-0812">Transmembrane</keyword>
<organism evidence="6 7">
    <name type="scientific">Ceratina calcarata</name>
    <dbReference type="NCBI Taxonomy" id="156304"/>
    <lineage>
        <taxon>Eukaryota</taxon>
        <taxon>Metazoa</taxon>
        <taxon>Ecdysozoa</taxon>
        <taxon>Arthropoda</taxon>
        <taxon>Hexapoda</taxon>
        <taxon>Insecta</taxon>
        <taxon>Pterygota</taxon>
        <taxon>Neoptera</taxon>
        <taxon>Endopterygota</taxon>
        <taxon>Hymenoptera</taxon>
        <taxon>Apocrita</taxon>
        <taxon>Aculeata</taxon>
        <taxon>Apoidea</taxon>
        <taxon>Anthophila</taxon>
        <taxon>Apidae</taxon>
        <taxon>Ceratina</taxon>
        <taxon>Zadontomerus</taxon>
    </lineage>
</organism>
<name>A0AAJ7S949_9HYME</name>
<dbReference type="GO" id="GO:0005886">
    <property type="term" value="C:plasma membrane"/>
    <property type="evidence" value="ECO:0007669"/>
    <property type="project" value="TreeGrafter"/>
</dbReference>
<proteinExistence type="predicted"/>
<dbReference type="GeneID" id="108630312"/>
<dbReference type="Proteomes" id="UP000694925">
    <property type="component" value="Unplaced"/>
</dbReference>
<feature type="transmembrane region" description="Helical" evidence="5">
    <location>
        <begin position="353"/>
        <end position="376"/>
    </location>
</feature>
<keyword evidence="3 5" id="KW-1133">Transmembrane helix</keyword>
<protein>
    <submittedName>
        <fullName evidence="7">Zinc transporter ZIP3 isoform X2</fullName>
    </submittedName>
</protein>